<dbReference type="SUPFAM" id="SSF46785">
    <property type="entry name" value="Winged helix' DNA-binding domain"/>
    <property type="match status" value="1"/>
</dbReference>
<reference evidence="7" key="3">
    <citation type="journal article" date="2020" name="Cell Host Microbe">
        <title>Functional and Genomic Variation between Human-Derived Isolates of Lachnospiraceae Reveals Inter- and Intra-Species Diversity.</title>
        <authorList>
            <person name="Sorbara M.T."/>
            <person name="Littmann E.R."/>
            <person name="Fontana E."/>
            <person name="Moody T.U."/>
            <person name="Kohout C.E."/>
            <person name="Gjonbalaj M."/>
            <person name="Eaton V."/>
            <person name="Seok R."/>
            <person name="Leiner I.M."/>
            <person name="Pamer E.G."/>
        </authorList>
    </citation>
    <scope>NUCLEOTIDE SEQUENCE</scope>
    <source>
        <strain evidence="7">MSK.10.16</strain>
    </source>
</reference>
<evidence type="ECO:0000313" key="1">
    <source>
        <dbReference type="EMBL" id="CUN14740.1"/>
    </source>
</evidence>
<accession>A0A173UJY2</accession>
<dbReference type="EMBL" id="CYXO01000013">
    <property type="protein sequence ID" value="CUN14740.1"/>
    <property type="molecule type" value="Genomic_DNA"/>
</dbReference>
<dbReference type="InterPro" id="IPR036390">
    <property type="entry name" value="WH_DNA-bd_sf"/>
</dbReference>
<protein>
    <submittedName>
        <fullName evidence="4">DUF4364 family protein</fullName>
    </submittedName>
</protein>
<evidence type="ECO:0000313" key="11">
    <source>
        <dbReference type="Proteomes" id="UP000446719"/>
    </source>
</evidence>
<sequence length="170" mass="19833">MAKSFTLYKLIILYMLNEVDFPLTNSQISEFILDEGYTTYFKLQQALSELLESGFIREESTHHRTFYHLTEDGAETIHYFTNDISPAIQHDIDEFLKEKHYELKNEMSVKADYFENSNMEYSVRCQVIEQGLPLIDLTVTAPTESEAATIANNWQKRNQEIYALVMAKLL</sequence>
<gene>
    <name evidence="3" type="ORF">ERS852408_01981</name>
    <name evidence="2" type="ORF">ERS852423_00182</name>
    <name evidence="1" type="ORF">ERS852573_02146</name>
    <name evidence="7" type="ORF">G4332_08430</name>
    <name evidence="6" type="ORF">GT528_08900</name>
    <name evidence="5" type="ORF">GT565_11990</name>
    <name evidence="4" type="ORF">GT576_11610</name>
</gene>
<dbReference type="AlphaFoldDB" id="A0A173UJY2"/>
<evidence type="ECO:0000313" key="4">
    <source>
        <dbReference type="EMBL" id="MZK10967.1"/>
    </source>
</evidence>
<evidence type="ECO:0000313" key="9">
    <source>
        <dbReference type="Proteomes" id="UP000095439"/>
    </source>
</evidence>
<evidence type="ECO:0000313" key="10">
    <source>
        <dbReference type="Proteomes" id="UP000095597"/>
    </source>
</evidence>
<evidence type="ECO:0000313" key="3">
    <source>
        <dbReference type="EMBL" id="CUO34981.1"/>
    </source>
</evidence>
<dbReference type="EMBL" id="WWSB01000017">
    <property type="protein sequence ID" value="MZK18815.1"/>
    <property type="molecule type" value="Genomic_DNA"/>
</dbReference>
<dbReference type="EMBL" id="JAAIOD010000009">
    <property type="protein sequence ID" value="NSE58140.1"/>
    <property type="molecule type" value="Genomic_DNA"/>
</dbReference>
<reference evidence="11 12" key="2">
    <citation type="journal article" date="2019" name="Nat. Med.">
        <title>A library of human gut bacterial isolates paired with longitudinal multiomics data enables mechanistic microbiome research.</title>
        <authorList>
            <person name="Poyet M."/>
            <person name="Groussin M."/>
            <person name="Gibbons S.M."/>
            <person name="Avila-Pacheco J."/>
            <person name="Jiang X."/>
            <person name="Kearney S.M."/>
            <person name="Perrotta A.R."/>
            <person name="Berdy B."/>
            <person name="Zhao S."/>
            <person name="Lieberman T.D."/>
            <person name="Swanson P.K."/>
            <person name="Smith M."/>
            <person name="Roesemann S."/>
            <person name="Alexander J.E."/>
            <person name="Rich S.A."/>
            <person name="Livny J."/>
            <person name="Vlamakis H."/>
            <person name="Clish C."/>
            <person name="Bullock K."/>
            <person name="Deik A."/>
            <person name="Scott J."/>
            <person name="Pierce K.A."/>
            <person name="Xavier R.J."/>
            <person name="Alm E.J."/>
        </authorList>
    </citation>
    <scope>NUCLEOTIDE SEQUENCE [LARGE SCALE GENOMIC DNA]</scope>
    <source>
        <strain evidence="4 12">BIOML-A1</strain>
        <strain evidence="6 13">BIOML-A6</strain>
        <strain evidence="5 11">BIOML-A7</strain>
    </source>
</reference>
<evidence type="ECO:0000313" key="5">
    <source>
        <dbReference type="EMBL" id="MZK18815.1"/>
    </source>
</evidence>
<dbReference type="Proteomes" id="UP000095439">
    <property type="component" value="Unassembled WGS sequence"/>
</dbReference>
<dbReference type="eggNOG" id="COG3432">
    <property type="taxonomic scope" value="Bacteria"/>
</dbReference>
<evidence type="ECO:0000313" key="2">
    <source>
        <dbReference type="EMBL" id="CUN36834.1"/>
    </source>
</evidence>
<reference evidence="7" key="4">
    <citation type="submission" date="2020-02" db="EMBL/GenBank/DDBJ databases">
        <authorList>
            <person name="Littmann E."/>
            <person name="Sorbara M."/>
        </authorList>
    </citation>
    <scope>NUCLEOTIDE SEQUENCE</scope>
    <source>
        <strain evidence="7">MSK.10.16</strain>
    </source>
</reference>
<evidence type="ECO:0000313" key="6">
    <source>
        <dbReference type="EMBL" id="MZK41816.1"/>
    </source>
</evidence>
<dbReference type="Proteomes" id="UP000472916">
    <property type="component" value="Unassembled WGS sequence"/>
</dbReference>
<proteinExistence type="predicted"/>
<organism evidence="1 10">
    <name type="scientific">Dorea longicatena</name>
    <dbReference type="NCBI Taxonomy" id="88431"/>
    <lineage>
        <taxon>Bacteria</taxon>
        <taxon>Bacillati</taxon>
        <taxon>Bacillota</taxon>
        <taxon>Clostridia</taxon>
        <taxon>Lachnospirales</taxon>
        <taxon>Lachnospiraceae</taxon>
        <taxon>Dorea</taxon>
    </lineage>
</organism>
<dbReference type="Proteomes" id="UP000724058">
    <property type="component" value="Unassembled WGS sequence"/>
</dbReference>
<dbReference type="Proteomes" id="UP000095380">
    <property type="component" value="Unassembled WGS sequence"/>
</dbReference>
<dbReference type="Proteomes" id="UP000095597">
    <property type="component" value="Unassembled WGS sequence"/>
</dbReference>
<dbReference type="Proteomes" id="UP000446719">
    <property type="component" value="Unassembled WGS sequence"/>
</dbReference>
<dbReference type="InterPro" id="IPR025374">
    <property type="entry name" value="DUF4364"/>
</dbReference>
<dbReference type="EMBL" id="WWSH01000009">
    <property type="protein sequence ID" value="MZK10967.1"/>
    <property type="molecule type" value="Genomic_DNA"/>
</dbReference>
<evidence type="ECO:0000313" key="13">
    <source>
        <dbReference type="Proteomes" id="UP000472916"/>
    </source>
</evidence>
<dbReference type="Proteomes" id="UP000449249">
    <property type="component" value="Unassembled WGS sequence"/>
</dbReference>
<reference evidence="8 9" key="1">
    <citation type="submission" date="2015-09" db="EMBL/GenBank/DDBJ databases">
        <authorList>
            <consortium name="Pathogen Informatics"/>
        </authorList>
    </citation>
    <scope>NUCLEOTIDE SEQUENCE [LARGE SCALE GENOMIC DNA]</scope>
    <source>
        <strain evidence="3 8">2789STDY5608851</strain>
        <strain evidence="2 9">2789STDY5608866</strain>
        <strain evidence="1 10">2789STDY5834961</strain>
    </source>
</reference>
<dbReference type="EMBL" id="CYYM01000011">
    <property type="protein sequence ID" value="CUO34981.1"/>
    <property type="molecule type" value="Genomic_DNA"/>
</dbReference>
<evidence type="ECO:0000313" key="7">
    <source>
        <dbReference type="EMBL" id="NSE58140.1"/>
    </source>
</evidence>
<evidence type="ECO:0000313" key="12">
    <source>
        <dbReference type="Proteomes" id="UP000449249"/>
    </source>
</evidence>
<dbReference type="Gene3D" id="1.10.10.10">
    <property type="entry name" value="Winged helix-like DNA-binding domain superfamily/Winged helix DNA-binding domain"/>
    <property type="match status" value="1"/>
</dbReference>
<dbReference type="EMBL" id="CYYY01000001">
    <property type="protein sequence ID" value="CUN36834.1"/>
    <property type="molecule type" value="Genomic_DNA"/>
</dbReference>
<dbReference type="InterPro" id="IPR036388">
    <property type="entry name" value="WH-like_DNA-bd_sf"/>
</dbReference>
<dbReference type="OrthoDB" id="9783597at2"/>
<name>A0A173UJY2_9FIRM</name>
<dbReference type="EMBL" id="WWSC01000009">
    <property type="protein sequence ID" value="MZK41816.1"/>
    <property type="molecule type" value="Genomic_DNA"/>
</dbReference>
<dbReference type="Pfam" id="PF14277">
    <property type="entry name" value="DUF4364"/>
    <property type="match status" value="1"/>
</dbReference>
<dbReference type="GeneID" id="93137259"/>
<evidence type="ECO:0000313" key="8">
    <source>
        <dbReference type="Proteomes" id="UP000095380"/>
    </source>
</evidence>
<dbReference type="RefSeq" id="WP_022415348.1">
    <property type="nucleotide sequence ID" value="NZ_CABIWY010000001.1"/>
</dbReference>